<dbReference type="Pfam" id="PF00589">
    <property type="entry name" value="Phage_integrase"/>
    <property type="match status" value="1"/>
</dbReference>
<dbReference type="Gene3D" id="1.10.150.130">
    <property type="match status" value="1"/>
</dbReference>
<dbReference type="EMBL" id="SHMF01000001">
    <property type="protein sequence ID" value="TAA37812.1"/>
    <property type="molecule type" value="Genomic_DNA"/>
</dbReference>
<evidence type="ECO:0000256" key="3">
    <source>
        <dbReference type="ARBA" id="ARBA00023125"/>
    </source>
</evidence>
<dbReference type="InterPro" id="IPR002104">
    <property type="entry name" value="Integrase_catalytic"/>
</dbReference>
<keyword evidence="2" id="KW-0229">DNA integration</keyword>
<comment type="caution">
    <text evidence="6">The sequence shown here is derived from an EMBL/GenBank/DDBJ whole genome shotgun (WGS) entry which is preliminary data.</text>
</comment>
<evidence type="ECO:0000259" key="5">
    <source>
        <dbReference type="PROSITE" id="PS51898"/>
    </source>
</evidence>
<evidence type="ECO:0000256" key="2">
    <source>
        <dbReference type="ARBA" id="ARBA00022908"/>
    </source>
</evidence>
<dbReference type="RefSeq" id="WP_130522745.1">
    <property type="nucleotide sequence ID" value="NZ_SHLZ01000003.1"/>
</dbReference>
<comment type="similarity">
    <text evidence="1">Belongs to the 'phage' integrase family.</text>
</comment>
<dbReference type="GO" id="GO:0015074">
    <property type="term" value="P:DNA integration"/>
    <property type="evidence" value="ECO:0007669"/>
    <property type="project" value="UniProtKB-KW"/>
</dbReference>
<dbReference type="AlphaFoldDB" id="A0A4Q8LZ70"/>
<dbReference type="PANTHER" id="PTHR30349:SF64">
    <property type="entry name" value="PROPHAGE INTEGRASE INTD-RELATED"/>
    <property type="match status" value="1"/>
</dbReference>
<evidence type="ECO:0000256" key="4">
    <source>
        <dbReference type="ARBA" id="ARBA00023172"/>
    </source>
</evidence>
<evidence type="ECO:0000313" key="7">
    <source>
        <dbReference type="Proteomes" id="UP000292087"/>
    </source>
</evidence>
<protein>
    <submittedName>
        <fullName evidence="6">Site-specific integrase</fullName>
    </submittedName>
</protein>
<evidence type="ECO:0000313" key="6">
    <source>
        <dbReference type="EMBL" id="TAA37812.1"/>
    </source>
</evidence>
<evidence type="ECO:0000256" key="1">
    <source>
        <dbReference type="ARBA" id="ARBA00008857"/>
    </source>
</evidence>
<dbReference type="PROSITE" id="PS51898">
    <property type="entry name" value="TYR_RECOMBINASE"/>
    <property type="match status" value="1"/>
</dbReference>
<accession>A0A4Q8LZ70</accession>
<dbReference type="Gene3D" id="1.10.443.10">
    <property type="entry name" value="Intergrase catalytic core"/>
    <property type="match status" value="1"/>
</dbReference>
<dbReference type="SUPFAM" id="SSF56349">
    <property type="entry name" value="DNA breaking-rejoining enzymes"/>
    <property type="match status" value="1"/>
</dbReference>
<dbReference type="PANTHER" id="PTHR30349">
    <property type="entry name" value="PHAGE INTEGRASE-RELATED"/>
    <property type="match status" value="1"/>
</dbReference>
<organism evidence="6 7">
    <name type="scientific">Pseudoxanthomonas winnipegensis</name>
    <dbReference type="NCBI Taxonomy" id="2480810"/>
    <lineage>
        <taxon>Bacteria</taxon>
        <taxon>Pseudomonadati</taxon>
        <taxon>Pseudomonadota</taxon>
        <taxon>Gammaproteobacteria</taxon>
        <taxon>Lysobacterales</taxon>
        <taxon>Lysobacteraceae</taxon>
        <taxon>Pseudoxanthomonas</taxon>
    </lineage>
</organism>
<dbReference type="Proteomes" id="UP000292087">
    <property type="component" value="Unassembled WGS sequence"/>
</dbReference>
<dbReference type="InterPro" id="IPR050090">
    <property type="entry name" value="Tyrosine_recombinase_XerCD"/>
</dbReference>
<reference evidence="6 7" key="1">
    <citation type="submission" date="2019-02" db="EMBL/GenBank/DDBJ databases">
        <title>WGS of Pseudoxanthomonas species novum from clinical isolates.</title>
        <authorList>
            <person name="Bernier A.-M."/>
            <person name="Bernard K."/>
            <person name="Vachon A."/>
        </authorList>
    </citation>
    <scope>NUCLEOTIDE SEQUENCE [LARGE SCALE GENOMIC DNA]</scope>
    <source>
        <strain evidence="6 7">NML140781</strain>
    </source>
</reference>
<keyword evidence="4" id="KW-0233">DNA recombination</keyword>
<dbReference type="CDD" id="cd01184">
    <property type="entry name" value="INT_C_like_1"/>
    <property type="match status" value="1"/>
</dbReference>
<dbReference type="GO" id="GO:0006310">
    <property type="term" value="P:DNA recombination"/>
    <property type="evidence" value="ECO:0007669"/>
    <property type="project" value="UniProtKB-KW"/>
</dbReference>
<sequence>MILQLPQLQHYLQQPTGDLFIEEVRSGKSAFRNIRITSRAGAVYFQDLVQATLDDQERKRRLRRSGTRYPEPLPLATPARLLSEEVKDFLNDKDRQGREKSTIDSYRRTLAILQRVTGDISVARINYTHIYEMWDVLRWAPEDFMSNPAYQHLDVKALIAEGQALGRTQPANATLELHRRFLNSFFNKIAKAKGIPHSPMDAFEAPKSDLLIEEDDAERLLSTEEVQKIFDPKTFTPWAKKYPHRWWCPLIALYTGARINEIAQLKVSDIVQDQGVWCFSIQKTVDKDLAKSKGKRSRQRLKGKSAIRKVPVHEALIKAGFLDFVADIVTSGHPRLFPNLSAGVNEETGESNGRYSQGFVNQFAKYLKGLGFGKGIGSHAFRHTLATELDAKGVRVEHIALITGHSLSKKAPVLQDNYVHKSSDNVRKIQIEALALYHPPVTLPGYVRGQFKERLSRDAKMYP</sequence>
<proteinExistence type="inferred from homology"/>
<dbReference type="GO" id="GO:0003677">
    <property type="term" value="F:DNA binding"/>
    <property type="evidence" value="ECO:0007669"/>
    <property type="project" value="UniProtKB-KW"/>
</dbReference>
<gene>
    <name evidence="6" type="ORF">EA656_03905</name>
</gene>
<dbReference type="InterPro" id="IPR010998">
    <property type="entry name" value="Integrase_recombinase_N"/>
</dbReference>
<dbReference type="InterPro" id="IPR011010">
    <property type="entry name" value="DNA_brk_join_enz"/>
</dbReference>
<dbReference type="InterPro" id="IPR013762">
    <property type="entry name" value="Integrase-like_cat_sf"/>
</dbReference>
<keyword evidence="3" id="KW-0238">DNA-binding</keyword>
<feature type="domain" description="Tyr recombinase" evidence="5">
    <location>
        <begin position="216"/>
        <end position="431"/>
    </location>
</feature>
<name>A0A4Q8LZ70_9GAMM</name>